<dbReference type="Pfam" id="PF14715">
    <property type="entry name" value="FixP_N"/>
    <property type="match status" value="1"/>
</dbReference>
<reference evidence="24 25" key="1">
    <citation type="submission" date="2017-01" db="EMBL/GenBank/DDBJ databases">
        <authorList>
            <person name="Mah S.A."/>
            <person name="Swanson W.J."/>
            <person name="Moy G.W."/>
            <person name="Vacquier V.D."/>
        </authorList>
    </citation>
    <scope>NUCLEOTIDE SEQUENCE [LARGE SCALE GENOMIC DNA]</scope>
    <source>
        <strain evidence="24 25">DSM 11589</strain>
    </source>
</reference>
<feature type="binding site" description="axial binding residue" evidence="20">
    <location>
        <position position="218"/>
    </location>
    <ligand>
        <name>heme c</name>
        <dbReference type="ChEBI" id="CHEBI:61717"/>
        <label>2</label>
    </ligand>
    <ligandPart>
        <name>Fe</name>
        <dbReference type="ChEBI" id="CHEBI:18248"/>
    </ligandPart>
</feature>
<dbReference type="Proteomes" id="UP000185678">
    <property type="component" value="Unassembled WGS sequence"/>
</dbReference>
<dbReference type="GO" id="GO:0020037">
    <property type="term" value="F:heme binding"/>
    <property type="evidence" value="ECO:0007669"/>
    <property type="project" value="InterPro"/>
</dbReference>
<proteinExistence type="inferred from homology"/>
<dbReference type="PIRSF" id="PIRSF000006">
    <property type="entry name" value="Cbb3-Cox_fixP"/>
    <property type="match status" value="1"/>
</dbReference>
<dbReference type="GO" id="GO:0005506">
    <property type="term" value="F:iron ion binding"/>
    <property type="evidence" value="ECO:0007669"/>
    <property type="project" value="InterPro"/>
</dbReference>
<feature type="binding site" description="axial binding residue" evidence="20">
    <location>
        <position position="269"/>
    </location>
    <ligand>
        <name>heme c</name>
        <dbReference type="ChEBI" id="CHEBI:61717"/>
        <label>1</label>
    </ligand>
    <ligandPart>
        <name>Fe</name>
        <dbReference type="ChEBI" id="CHEBI:18248"/>
    </ligandPart>
</feature>
<evidence type="ECO:0000256" key="10">
    <source>
        <dbReference type="ARBA" id="ARBA00022723"/>
    </source>
</evidence>
<feature type="binding site" description="axial binding residue" evidence="20">
    <location>
        <position position="126"/>
    </location>
    <ligand>
        <name>heme c</name>
        <dbReference type="ChEBI" id="CHEBI:61717"/>
        <label>1</label>
    </ligand>
    <ligandPart>
        <name>Fe</name>
        <dbReference type="ChEBI" id="CHEBI:18248"/>
    </ligandPart>
</feature>
<evidence type="ECO:0000256" key="3">
    <source>
        <dbReference type="ARBA" id="ARBA00006113"/>
    </source>
</evidence>
<keyword evidence="12 19" id="KW-0375">Hydrogen ion transport</keyword>
<dbReference type="InterPro" id="IPR008168">
    <property type="entry name" value="Cyt_C_IC"/>
</dbReference>
<keyword evidence="5 19" id="KW-1003">Cell membrane</keyword>
<evidence type="ECO:0000313" key="25">
    <source>
        <dbReference type="Proteomes" id="UP000185678"/>
    </source>
</evidence>
<dbReference type="Gene3D" id="1.10.760.10">
    <property type="entry name" value="Cytochrome c-like domain"/>
    <property type="match status" value="2"/>
</dbReference>
<evidence type="ECO:0000256" key="21">
    <source>
        <dbReference type="PIRSR" id="PIRSR000006-2"/>
    </source>
</evidence>
<feature type="binding site" description="axial binding residue" evidence="20">
    <location>
        <position position="174"/>
    </location>
    <ligand>
        <name>heme c</name>
        <dbReference type="ChEBI" id="CHEBI:61717"/>
        <label>2</label>
    </ligand>
    <ligandPart>
        <name>Fe</name>
        <dbReference type="ChEBI" id="CHEBI:18248"/>
    </ligandPart>
</feature>
<dbReference type="InterPro" id="IPR038414">
    <property type="entry name" value="CcoP_N_sf"/>
</dbReference>
<evidence type="ECO:0000256" key="1">
    <source>
        <dbReference type="ARBA" id="ARBA00004533"/>
    </source>
</evidence>
<evidence type="ECO:0000256" key="11">
    <source>
        <dbReference type="ARBA" id="ARBA00022737"/>
    </source>
</evidence>
<evidence type="ECO:0000256" key="5">
    <source>
        <dbReference type="ARBA" id="ARBA00022475"/>
    </source>
</evidence>
<dbReference type="GO" id="GO:0009055">
    <property type="term" value="F:electron transfer activity"/>
    <property type="evidence" value="ECO:0007669"/>
    <property type="project" value="InterPro"/>
</dbReference>
<keyword evidence="18 19" id="KW-0472">Membrane</keyword>
<protein>
    <recommendedName>
        <fullName evidence="19">Cbb3-type cytochrome c oxidase subunit</fullName>
    </recommendedName>
</protein>
<feature type="binding site" description="covalent" evidence="21">
    <location>
        <position position="125"/>
    </location>
    <ligand>
        <name>heme c</name>
        <dbReference type="ChEBI" id="CHEBI:61717"/>
        <label>1</label>
    </ligand>
</feature>
<dbReference type="UniPathway" id="UPA00705"/>
<dbReference type="RefSeq" id="WP_076400519.1">
    <property type="nucleotide sequence ID" value="NZ_FTOA01000004.1"/>
</dbReference>
<evidence type="ECO:0000256" key="14">
    <source>
        <dbReference type="ARBA" id="ARBA00022989"/>
    </source>
</evidence>
<evidence type="ECO:0000256" key="15">
    <source>
        <dbReference type="ARBA" id="ARBA00023002"/>
    </source>
</evidence>
<evidence type="ECO:0000256" key="2">
    <source>
        <dbReference type="ARBA" id="ARBA00004673"/>
    </source>
</evidence>
<dbReference type="PROSITE" id="PS51007">
    <property type="entry name" value="CYTC"/>
    <property type="match status" value="2"/>
</dbReference>
<feature type="domain" description="Cytochrome c" evidence="23">
    <location>
        <begin position="201"/>
        <end position="292"/>
    </location>
</feature>
<dbReference type="EMBL" id="FTOA01000004">
    <property type="protein sequence ID" value="SIS84197.1"/>
    <property type="molecule type" value="Genomic_DNA"/>
</dbReference>
<keyword evidence="14 22" id="KW-1133">Transmembrane helix</keyword>
<keyword evidence="6 19" id="KW-0997">Cell inner membrane</keyword>
<dbReference type="STRING" id="80876.SAMN05421779_10456"/>
<evidence type="ECO:0000259" key="23">
    <source>
        <dbReference type="PROSITE" id="PS51007"/>
    </source>
</evidence>
<feature type="binding site" description="covalent" evidence="21">
    <location>
        <position position="214"/>
    </location>
    <ligand>
        <name>heme c</name>
        <dbReference type="ChEBI" id="CHEBI:61717"/>
        <label>2</label>
    </ligand>
</feature>
<keyword evidence="16 19" id="KW-0408">Iron</keyword>
<dbReference type="InterPro" id="IPR032858">
    <property type="entry name" value="CcoP_N"/>
</dbReference>
<dbReference type="PANTHER" id="PTHR33751">
    <property type="entry name" value="CBB3-TYPE CYTOCHROME C OXIDASE SUBUNIT FIXP"/>
    <property type="match status" value="1"/>
</dbReference>
<dbReference type="InterPro" id="IPR004678">
    <property type="entry name" value="Cyt_c_oxidase_cbb3_su3"/>
</dbReference>
<evidence type="ECO:0000256" key="17">
    <source>
        <dbReference type="ARBA" id="ARBA00023065"/>
    </source>
</evidence>
<dbReference type="InterPro" id="IPR036909">
    <property type="entry name" value="Cyt_c-like_dom_sf"/>
</dbReference>
<dbReference type="OrthoDB" id="9811281at2"/>
<comment type="subunit">
    <text evidence="19">Component of the cbb3-type cytochrome c oxidase.</text>
</comment>
<evidence type="ECO:0000256" key="12">
    <source>
        <dbReference type="ARBA" id="ARBA00022781"/>
    </source>
</evidence>
<dbReference type="Pfam" id="PF13442">
    <property type="entry name" value="Cytochrome_CBB3"/>
    <property type="match status" value="1"/>
</dbReference>
<dbReference type="NCBIfam" id="TIGR00782">
    <property type="entry name" value="ccoP"/>
    <property type="match status" value="1"/>
</dbReference>
<evidence type="ECO:0000256" key="19">
    <source>
        <dbReference type="PIRNR" id="PIRNR000006"/>
    </source>
</evidence>
<gene>
    <name evidence="24" type="ORF">SAMN05421779_10456</name>
</gene>
<dbReference type="GO" id="GO:1902600">
    <property type="term" value="P:proton transmembrane transport"/>
    <property type="evidence" value="ECO:0007669"/>
    <property type="project" value="UniProtKB-KW"/>
</dbReference>
<dbReference type="InterPro" id="IPR050597">
    <property type="entry name" value="Cytochrome_c_Oxidase_Subunit"/>
</dbReference>
<dbReference type="GO" id="GO:0006119">
    <property type="term" value="P:oxidative phosphorylation"/>
    <property type="evidence" value="ECO:0007669"/>
    <property type="project" value="UniProtKB-UniPathway"/>
</dbReference>
<keyword evidence="17 19" id="KW-0406">Ion transport</keyword>
<evidence type="ECO:0000256" key="9">
    <source>
        <dbReference type="ARBA" id="ARBA00022692"/>
    </source>
</evidence>
<keyword evidence="4 19" id="KW-0813">Transport</keyword>
<keyword evidence="9 22" id="KW-0812">Transmembrane</keyword>
<dbReference type="PANTHER" id="PTHR33751:SF1">
    <property type="entry name" value="CBB3-TYPE CYTOCHROME C OXIDASE SUBUNIT FIXP"/>
    <property type="match status" value="1"/>
</dbReference>
<dbReference type="PRINTS" id="PR00605">
    <property type="entry name" value="CYTCHROMECIC"/>
</dbReference>
<feature type="domain" description="Cytochrome c" evidence="23">
    <location>
        <begin position="109"/>
        <end position="197"/>
    </location>
</feature>
<evidence type="ECO:0000256" key="7">
    <source>
        <dbReference type="ARBA" id="ARBA00022617"/>
    </source>
</evidence>
<evidence type="ECO:0000256" key="16">
    <source>
        <dbReference type="ARBA" id="ARBA00023004"/>
    </source>
</evidence>
<dbReference type="InterPro" id="IPR009056">
    <property type="entry name" value="Cyt_c-like_dom"/>
</dbReference>
<evidence type="ECO:0000313" key="24">
    <source>
        <dbReference type="EMBL" id="SIS84197.1"/>
    </source>
</evidence>
<sequence>MAGIPEKDAISGQSTTGHEWDGIKELNTPLPRWWVYVFYICILWAIAYWVAMPAFPLGNGFTPGMLGYNSRLGLEKDVEVAKASHATQLQAIAAKSVDEIAADSSLRQYAMAGGALLFKENCAPCHQSGGAGAVGFPTLADDEWLWGGSLADIQTTVLHGIRSEKSADTRVSEMPAFGDMLKPEEVTQVAEYVKAMSQGKASDMPGKQLYLDNCAACHSSDGANPVSDGNPMMGAPALGNNVWLYAGPGGEMTVDMIAAQVSKPKHGVMPAWAGRLKDEDIKMVTIFVHSLGGGQ</sequence>
<comment type="subcellular location">
    <subcellularLocation>
        <location evidence="1 19">Cell inner membrane</location>
    </subcellularLocation>
</comment>
<keyword evidence="7 19" id="KW-0349">Heme</keyword>
<keyword evidence="11" id="KW-0677">Repeat</keyword>
<keyword evidence="15 19" id="KW-0560">Oxidoreductase</keyword>
<evidence type="ECO:0000256" key="4">
    <source>
        <dbReference type="ARBA" id="ARBA00022448"/>
    </source>
</evidence>
<comment type="similarity">
    <text evidence="3 19">Belongs to the CcoP / FixP family.</text>
</comment>
<feature type="binding site" description="covalent" evidence="21">
    <location>
        <position position="217"/>
    </location>
    <ligand>
        <name>heme c</name>
        <dbReference type="ChEBI" id="CHEBI:61717"/>
        <label>2</label>
    </ligand>
</feature>
<comment type="cofactor">
    <cofactor evidence="19 21">
        <name>heme c</name>
        <dbReference type="ChEBI" id="CHEBI:61717"/>
    </cofactor>
    <text evidence="19 21">Binds 2 heme C groups per subunit.</text>
</comment>
<evidence type="ECO:0000256" key="22">
    <source>
        <dbReference type="SAM" id="Phobius"/>
    </source>
</evidence>
<dbReference type="GO" id="GO:0005886">
    <property type="term" value="C:plasma membrane"/>
    <property type="evidence" value="ECO:0007669"/>
    <property type="project" value="UniProtKB-SubCell"/>
</dbReference>
<comment type="function">
    <text evidence="19">C-type cytochrome. Part of the cbb3-type cytochrome c oxidase complex.</text>
</comment>
<dbReference type="Pfam" id="PF00034">
    <property type="entry name" value="Cytochrom_C"/>
    <property type="match status" value="1"/>
</dbReference>
<keyword evidence="8 19" id="KW-0679">Respiratory chain</keyword>
<evidence type="ECO:0000256" key="6">
    <source>
        <dbReference type="ARBA" id="ARBA00022519"/>
    </source>
</evidence>
<accession>A0A1N7MDS0</accession>
<evidence type="ECO:0000256" key="18">
    <source>
        <dbReference type="ARBA" id="ARBA00023136"/>
    </source>
</evidence>
<keyword evidence="13 19" id="KW-0249">Electron transport</keyword>
<dbReference type="SUPFAM" id="SSF46626">
    <property type="entry name" value="Cytochrome c"/>
    <property type="match status" value="2"/>
</dbReference>
<comment type="pathway">
    <text evidence="2 19">Energy metabolism; oxidative phosphorylation.</text>
</comment>
<evidence type="ECO:0000256" key="8">
    <source>
        <dbReference type="ARBA" id="ARBA00022660"/>
    </source>
</evidence>
<feature type="binding site" description="covalent" evidence="21">
    <location>
        <position position="122"/>
    </location>
    <ligand>
        <name>heme c</name>
        <dbReference type="ChEBI" id="CHEBI:61717"/>
        <label>1</label>
    </ligand>
</feature>
<keyword evidence="10 19" id="KW-0479">Metal-binding</keyword>
<feature type="transmembrane region" description="Helical" evidence="22">
    <location>
        <begin position="33"/>
        <end position="51"/>
    </location>
</feature>
<dbReference type="GO" id="GO:0016491">
    <property type="term" value="F:oxidoreductase activity"/>
    <property type="evidence" value="ECO:0007669"/>
    <property type="project" value="UniProtKB-KW"/>
</dbReference>
<name>A0A1N7MDS0_9PROT</name>
<dbReference type="AlphaFoldDB" id="A0A1N7MDS0"/>
<organism evidence="24 25">
    <name type="scientific">Insolitispirillum peregrinum</name>
    <dbReference type="NCBI Taxonomy" id="80876"/>
    <lineage>
        <taxon>Bacteria</taxon>
        <taxon>Pseudomonadati</taxon>
        <taxon>Pseudomonadota</taxon>
        <taxon>Alphaproteobacteria</taxon>
        <taxon>Rhodospirillales</taxon>
        <taxon>Novispirillaceae</taxon>
        <taxon>Insolitispirillum</taxon>
    </lineage>
</organism>
<evidence type="ECO:0000256" key="13">
    <source>
        <dbReference type="ARBA" id="ARBA00022982"/>
    </source>
</evidence>
<dbReference type="Gene3D" id="6.10.280.130">
    <property type="match status" value="1"/>
</dbReference>
<keyword evidence="25" id="KW-1185">Reference proteome</keyword>
<evidence type="ECO:0000256" key="20">
    <source>
        <dbReference type="PIRSR" id="PIRSR000006-1"/>
    </source>
</evidence>